<comment type="subunit">
    <text evidence="4">Homodimer.</text>
</comment>
<dbReference type="EMBL" id="VJVV01000004">
    <property type="protein sequence ID" value="TRO82244.1"/>
    <property type="molecule type" value="Genomic_DNA"/>
</dbReference>
<evidence type="ECO:0000256" key="1">
    <source>
        <dbReference type="ARBA" id="ARBA00001638"/>
    </source>
</evidence>
<comment type="catalytic activity">
    <reaction evidence="1">
        <text>a 2'-deoxyribonucleoside 5'-phosphate + H2O = a 2'-deoxyribonucleoside + phosphate</text>
        <dbReference type="Rhea" id="RHEA:36167"/>
        <dbReference type="ChEBI" id="CHEBI:15377"/>
        <dbReference type="ChEBI" id="CHEBI:18274"/>
        <dbReference type="ChEBI" id="CHEBI:43474"/>
        <dbReference type="ChEBI" id="CHEBI:65317"/>
        <dbReference type="EC" id="3.1.3.89"/>
    </reaction>
</comment>
<dbReference type="RefSeq" id="WP_092057262.1">
    <property type="nucleotide sequence ID" value="NZ_FOJJ01000034.1"/>
</dbReference>
<accession>A0A550JGA7</accession>
<dbReference type="InterPro" id="IPR006674">
    <property type="entry name" value="HD_domain"/>
</dbReference>
<evidence type="ECO:0000256" key="3">
    <source>
        <dbReference type="ARBA" id="ARBA00001941"/>
    </source>
</evidence>
<reference evidence="9 10" key="1">
    <citation type="submission" date="2019-07" db="EMBL/GenBank/DDBJ databases">
        <title>Insights of Desulfuromonas acetexigens electromicrobiology.</title>
        <authorList>
            <person name="Katuri K."/>
            <person name="Sapireddy V."/>
            <person name="Shaw D.R."/>
            <person name="Saikaly P."/>
        </authorList>
    </citation>
    <scope>NUCLEOTIDE SEQUENCE [LARGE SCALE GENOMIC DNA]</scope>
    <source>
        <strain evidence="9 10">2873</strain>
    </source>
</reference>
<evidence type="ECO:0000313" key="9">
    <source>
        <dbReference type="EMBL" id="TRO82244.1"/>
    </source>
</evidence>
<name>A0A550JGA7_9BACT</name>
<dbReference type="SMART" id="SM00471">
    <property type="entry name" value="HDc"/>
    <property type="match status" value="1"/>
</dbReference>
<dbReference type="Gene3D" id="1.10.3210.10">
    <property type="entry name" value="Hypothetical protein af1432"/>
    <property type="match status" value="1"/>
</dbReference>
<dbReference type="Pfam" id="PF13023">
    <property type="entry name" value="HD_3"/>
    <property type="match status" value="1"/>
</dbReference>
<evidence type="ECO:0000256" key="7">
    <source>
        <dbReference type="ARBA" id="ARBA00022801"/>
    </source>
</evidence>
<comment type="cofactor">
    <cofactor evidence="3">
        <name>Co(2+)</name>
        <dbReference type="ChEBI" id="CHEBI:48828"/>
    </cofactor>
</comment>
<keyword evidence="6" id="KW-0479">Metal-binding</keyword>
<gene>
    <name evidence="9" type="ORF">FL622_06605</name>
</gene>
<evidence type="ECO:0000256" key="2">
    <source>
        <dbReference type="ARBA" id="ARBA00001936"/>
    </source>
</evidence>
<dbReference type="OrthoDB" id="9786155at2"/>
<protein>
    <recommendedName>
        <fullName evidence="5">5'-deoxynucleotidase</fullName>
        <ecNumber evidence="5">3.1.3.89</ecNumber>
    </recommendedName>
</protein>
<dbReference type="EC" id="3.1.3.89" evidence="5"/>
<keyword evidence="10" id="KW-1185">Reference proteome</keyword>
<dbReference type="GO" id="GO:0002953">
    <property type="term" value="F:5'-deoxynucleotidase activity"/>
    <property type="evidence" value="ECO:0007669"/>
    <property type="project" value="UniProtKB-EC"/>
</dbReference>
<dbReference type="InterPro" id="IPR039356">
    <property type="entry name" value="YfbR/HDDC2"/>
</dbReference>
<dbReference type="PANTHER" id="PTHR11845">
    <property type="entry name" value="5'-DEOXYNUCLEOTIDASE HDDC2"/>
    <property type="match status" value="1"/>
</dbReference>
<evidence type="ECO:0000256" key="6">
    <source>
        <dbReference type="ARBA" id="ARBA00022723"/>
    </source>
</evidence>
<dbReference type="InterPro" id="IPR003607">
    <property type="entry name" value="HD/PDEase_dom"/>
</dbReference>
<evidence type="ECO:0000256" key="4">
    <source>
        <dbReference type="ARBA" id="ARBA00011738"/>
    </source>
</evidence>
<dbReference type="AlphaFoldDB" id="A0A550JGA7"/>
<dbReference type="Proteomes" id="UP000317155">
    <property type="component" value="Unassembled WGS sequence"/>
</dbReference>
<evidence type="ECO:0000313" key="10">
    <source>
        <dbReference type="Proteomes" id="UP000317155"/>
    </source>
</evidence>
<evidence type="ECO:0000256" key="5">
    <source>
        <dbReference type="ARBA" id="ARBA00012964"/>
    </source>
</evidence>
<comment type="cofactor">
    <cofactor evidence="2">
        <name>Mn(2+)</name>
        <dbReference type="ChEBI" id="CHEBI:29035"/>
    </cofactor>
</comment>
<dbReference type="SUPFAM" id="SSF109604">
    <property type="entry name" value="HD-domain/PDEase-like"/>
    <property type="match status" value="1"/>
</dbReference>
<sequence length="192" mass="22310">MKNLAHFFFEVGMLKRTPRTGFQFLGSGAESVAEHSFRATVIGYTLAMLDGQADVGRVVQLCLFHDIPEARTGDLNYVNKKYVKTDESRAVDDLAKTLPFGDAYRETMEEFEARESRESLLAHDADQLEMILALKEYKDLGNRYADEWYPFAVRRLKTELAQQLAETIWNTDSTRWWFDGDEHWWVNGKREK</sequence>
<proteinExistence type="predicted"/>
<keyword evidence="7" id="KW-0378">Hydrolase</keyword>
<organism evidence="9 10">
    <name type="scientific">Trichloromonas acetexigens</name>
    <dbReference type="NCBI Taxonomy" id="38815"/>
    <lineage>
        <taxon>Bacteria</taxon>
        <taxon>Pseudomonadati</taxon>
        <taxon>Thermodesulfobacteriota</taxon>
        <taxon>Desulfuromonadia</taxon>
        <taxon>Desulfuromonadales</taxon>
        <taxon>Trichloromonadaceae</taxon>
        <taxon>Trichloromonas</taxon>
    </lineage>
</organism>
<comment type="caution">
    <text evidence="9">The sequence shown here is derived from an EMBL/GenBank/DDBJ whole genome shotgun (WGS) entry which is preliminary data.</text>
</comment>
<dbReference type="GO" id="GO:0046872">
    <property type="term" value="F:metal ion binding"/>
    <property type="evidence" value="ECO:0007669"/>
    <property type="project" value="UniProtKB-KW"/>
</dbReference>
<evidence type="ECO:0000259" key="8">
    <source>
        <dbReference type="SMART" id="SM00471"/>
    </source>
</evidence>
<dbReference type="PANTHER" id="PTHR11845:SF13">
    <property type="entry name" value="5'-DEOXYNUCLEOTIDASE HDDC2"/>
    <property type="match status" value="1"/>
</dbReference>
<dbReference type="GO" id="GO:0005737">
    <property type="term" value="C:cytoplasm"/>
    <property type="evidence" value="ECO:0007669"/>
    <property type="project" value="TreeGrafter"/>
</dbReference>
<feature type="domain" description="HD/PDEase" evidence="8">
    <location>
        <begin position="28"/>
        <end position="140"/>
    </location>
</feature>